<feature type="region of interest" description="Disordered" evidence="1">
    <location>
        <begin position="1"/>
        <end position="82"/>
    </location>
</feature>
<feature type="non-terminal residue" evidence="2">
    <location>
        <position position="180"/>
    </location>
</feature>
<name>A0A382L6E5_9ZZZZ</name>
<protein>
    <submittedName>
        <fullName evidence="2">Uncharacterized protein</fullName>
    </submittedName>
</protein>
<organism evidence="2">
    <name type="scientific">marine metagenome</name>
    <dbReference type="NCBI Taxonomy" id="408172"/>
    <lineage>
        <taxon>unclassified sequences</taxon>
        <taxon>metagenomes</taxon>
        <taxon>ecological metagenomes</taxon>
    </lineage>
</organism>
<feature type="region of interest" description="Disordered" evidence="1">
    <location>
        <begin position="98"/>
        <end position="142"/>
    </location>
</feature>
<evidence type="ECO:0000256" key="1">
    <source>
        <dbReference type="SAM" id="MobiDB-lite"/>
    </source>
</evidence>
<reference evidence="2" key="1">
    <citation type="submission" date="2018-05" db="EMBL/GenBank/DDBJ databases">
        <authorList>
            <person name="Lanie J.A."/>
            <person name="Ng W.-L."/>
            <person name="Kazmierczak K.M."/>
            <person name="Andrzejewski T.M."/>
            <person name="Davidsen T.M."/>
            <person name="Wayne K.J."/>
            <person name="Tettelin H."/>
            <person name="Glass J.I."/>
            <person name="Rusch D."/>
            <person name="Podicherti R."/>
            <person name="Tsui H.-C.T."/>
            <person name="Winkler M.E."/>
        </authorList>
    </citation>
    <scope>NUCLEOTIDE SEQUENCE</scope>
</reference>
<feature type="compositionally biased region" description="Basic residues" evidence="1">
    <location>
        <begin position="72"/>
        <end position="82"/>
    </location>
</feature>
<feature type="non-terminal residue" evidence="2">
    <location>
        <position position="1"/>
    </location>
</feature>
<sequence length="180" mass="20197">ALDWSRAQSLPKLRLRGRIQPKGSHLGDQGEQARGRAPRIRSRGIRQSAEPQGPLSPRVQLGFGKELDSHRQRPGHTATRRRARRFLVAKLFLRFIRHSGRGRQNDPGPFPQRRRQALPAGRGPLDPGNRPTGPGQGDLRLDRCNWRPSRLPCFPGQRGMETRHRQAGQNSLGAVRACAL</sequence>
<dbReference type="AlphaFoldDB" id="A0A382L6E5"/>
<gene>
    <name evidence="2" type="ORF">METZ01_LOCUS285130</name>
</gene>
<proteinExistence type="predicted"/>
<evidence type="ECO:0000313" key="2">
    <source>
        <dbReference type="EMBL" id="SVC32276.1"/>
    </source>
</evidence>
<dbReference type="EMBL" id="UINC01085079">
    <property type="protein sequence ID" value="SVC32276.1"/>
    <property type="molecule type" value="Genomic_DNA"/>
</dbReference>
<accession>A0A382L6E5</accession>